<dbReference type="Proteomes" id="UP000292547">
    <property type="component" value="Chromosome"/>
</dbReference>
<name>A0A4P6U045_STRSO</name>
<dbReference type="RefSeq" id="WP_051888138.1">
    <property type="nucleotide sequence ID" value="NZ_CP032229.1"/>
</dbReference>
<proteinExistence type="predicted"/>
<dbReference type="KEGG" id="sseo:D0Z67_24420"/>
<keyword evidence="2" id="KW-1185">Reference proteome</keyword>
<dbReference type="GeneID" id="300102056"/>
<dbReference type="OrthoDB" id="3481194at2"/>
<reference evidence="1 2" key="1">
    <citation type="submission" date="2018-08" db="EMBL/GenBank/DDBJ databases">
        <title>The complete genome sequence of Streptomyces seoulensis, a pioneer strain for nickel superoxide dismutase discovery.</title>
        <authorList>
            <person name="Shin J."/>
            <person name="Lee J.-S."/>
            <person name="Lee E.-J."/>
            <person name="Youn H.-D."/>
        </authorList>
    </citation>
    <scope>NUCLEOTIDE SEQUENCE [LARGE SCALE GENOMIC DNA]</scope>
    <source>
        <strain evidence="1 2">KCTC 9819</strain>
    </source>
</reference>
<dbReference type="EMBL" id="CP032229">
    <property type="protein sequence ID" value="QBJ93120.1"/>
    <property type="molecule type" value="Genomic_DNA"/>
</dbReference>
<dbReference type="AlphaFoldDB" id="A0A4P6U045"/>
<accession>A0A4P6U045</accession>
<evidence type="ECO:0000313" key="1">
    <source>
        <dbReference type="EMBL" id="QBJ93120.1"/>
    </source>
</evidence>
<protein>
    <submittedName>
        <fullName evidence="1">Uncharacterized protein</fullName>
    </submittedName>
</protein>
<dbReference type="STRING" id="73044.GCA_000725795_05476"/>
<gene>
    <name evidence="1" type="ORF">D0Z67_24420</name>
</gene>
<sequence length="115" mass="12144">MTAHNLDLSYAQLDLGVRDESEFQLTSVSSTVTVTGPCPRCHGTSATDFPLGVVGSKGLPWKRDKALPPEKRSAVVADEVLYCECGFGHDGLPEGALFVGCGAYWRLKPASGSGT</sequence>
<organism evidence="1 2">
    <name type="scientific">Streptomyces seoulensis</name>
    <dbReference type="NCBI Taxonomy" id="73044"/>
    <lineage>
        <taxon>Bacteria</taxon>
        <taxon>Bacillati</taxon>
        <taxon>Actinomycetota</taxon>
        <taxon>Actinomycetes</taxon>
        <taxon>Kitasatosporales</taxon>
        <taxon>Streptomycetaceae</taxon>
        <taxon>Streptomyces</taxon>
    </lineage>
</organism>
<evidence type="ECO:0000313" key="2">
    <source>
        <dbReference type="Proteomes" id="UP000292547"/>
    </source>
</evidence>